<reference evidence="1 2" key="1">
    <citation type="submission" date="2024-04" db="EMBL/GenBank/DDBJ databases">
        <title>Phyllosticta paracitricarpa is synonymous to the EU quarantine fungus P. citricarpa based on phylogenomic analyses.</title>
        <authorList>
            <consortium name="Lawrence Berkeley National Laboratory"/>
            <person name="Van Ingen-Buijs V.A."/>
            <person name="Van Westerhoven A.C."/>
            <person name="Haridas S."/>
            <person name="Skiadas P."/>
            <person name="Martin F."/>
            <person name="Groenewald J.Z."/>
            <person name="Crous P.W."/>
            <person name="Seidl M.F."/>
        </authorList>
    </citation>
    <scope>NUCLEOTIDE SEQUENCE [LARGE SCALE GENOMIC DNA]</scope>
    <source>
        <strain evidence="1 2">CBS 122670</strain>
    </source>
</reference>
<proteinExistence type="predicted"/>
<name>A0ABR1LS25_9PEZI</name>
<accession>A0ABR1LS25</accession>
<sequence length="160" mass="17703">MKRLKIYCQSTHPGRGRSVRMGLDWAPKTLTRELKSEGQVGFVADLPVAARHVHQCHRAGAPQMLVFLLGTVAIVAEPRLVLARRRWIATPVGGTSAVGRARPNNAVLIWHVAVEGWGVLHPGWSIGWSDRIEASICRRMRIVAHSNWLDALQTLGVHVC</sequence>
<gene>
    <name evidence="1" type="ORF">IWX46DRAFT_237677</name>
</gene>
<comment type="caution">
    <text evidence="1">The sequence shown here is derived from an EMBL/GenBank/DDBJ whole genome shotgun (WGS) entry which is preliminary data.</text>
</comment>
<dbReference type="EMBL" id="JBBPDW010000031">
    <property type="protein sequence ID" value="KAK7537972.1"/>
    <property type="molecule type" value="Genomic_DNA"/>
</dbReference>
<protein>
    <submittedName>
        <fullName evidence="1">Uncharacterized protein</fullName>
    </submittedName>
</protein>
<organism evidence="1 2">
    <name type="scientific">Phyllosticta citricarpa</name>
    <dbReference type="NCBI Taxonomy" id="55181"/>
    <lineage>
        <taxon>Eukaryota</taxon>
        <taxon>Fungi</taxon>
        <taxon>Dikarya</taxon>
        <taxon>Ascomycota</taxon>
        <taxon>Pezizomycotina</taxon>
        <taxon>Dothideomycetes</taxon>
        <taxon>Dothideomycetes incertae sedis</taxon>
        <taxon>Botryosphaeriales</taxon>
        <taxon>Phyllostictaceae</taxon>
        <taxon>Phyllosticta</taxon>
    </lineage>
</organism>
<dbReference type="Proteomes" id="UP001365128">
    <property type="component" value="Unassembled WGS sequence"/>
</dbReference>
<evidence type="ECO:0000313" key="2">
    <source>
        <dbReference type="Proteomes" id="UP001365128"/>
    </source>
</evidence>
<evidence type="ECO:0000313" key="1">
    <source>
        <dbReference type="EMBL" id="KAK7537972.1"/>
    </source>
</evidence>
<keyword evidence="2" id="KW-1185">Reference proteome</keyword>